<evidence type="ECO:0000313" key="1">
    <source>
        <dbReference type="EMBL" id="CAG6744674.1"/>
    </source>
</evidence>
<protein>
    <submittedName>
        <fullName evidence="1">Uncharacterized protein</fullName>
    </submittedName>
</protein>
<proteinExistence type="predicted"/>
<sequence length="131" mass="15458">MLYSSPVANYVKVWTWQKKLKNYTPSEISKMKIKQTKSNELKNTYKSTEFTARARLIIININCSNYDTPQTEYRVLLSLPQGLSKVITTRLKQNVNIKPNFRPKILSHYKDWDIKKVAVAPSYFLIEFFNF</sequence>
<name>A0A8D9E9U7_9HEMI</name>
<reference evidence="1" key="1">
    <citation type="submission" date="2021-05" db="EMBL/GenBank/DDBJ databases">
        <authorList>
            <person name="Alioto T."/>
            <person name="Alioto T."/>
            <person name="Gomez Garrido J."/>
        </authorList>
    </citation>
    <scope>NUCLEOTIDE SEQUENCE</scope>
</reference>
<dbReference type="EMBL" id="HBUF01472541">
    <property type="protein sequence ID" value="CAG6744674.1"/>
    <property type="molecule type" value="Transcribed_RNA"/>
</dbReference>
<organism evidence="1">
    <name type="scientific">Cacopsylla melanoneura</name>
    <dbReference type="NCBI Taxonomy" id="428564"/>
    <lineage>
        <taxon>Eukaryota</taxon>
        <taxon>Metazoa</taxon>
        <taxon>Ecdysozoa</taxon>
        <taxon>Arthropoda</taxon>
        <taxon>Hexapoda</taxon>
        <taxon>Insecta</taxon>
        <taxon>Pterygota</taxon>
        <taxon>Neoptera</taxon>
        <taxon>Paraneoptera</taxon>
        <taxon>Hemiptera</taxon>
        <taxon>Sternorrhyncha</taxon>
        <taxon>Psylloidea</taxon>
        <taxon>Psyllidae</taxon>
        <taxon>Psyllinae</taxon>
        <taxon>Cacopsylla</taxon>
    </lineage>
</organism>
<accession>A0A8D9E9U7</accession>
<dbReference type="AlphaFoldDB" id="A0A8D9E9U7"/>